<dbReference type="STRING" id="1257118.L8GT18"/>
<dbReference type="AlphaFoldDB" id="L8GT18"/>
<accession>L8GT18</accession>
<dbReference type="RefSeq" id="XP_004338362.1">
    <property type="nucleotide sequence ID" value="XM_004338314.1"/>
</dbReference>
<dbReference type="CDD" id="cd11577">
    <property type="entry name" value="GH71"/>
    <property type="match status" value="1"/>
</dbReference>
<evidence type="ECO:0000256" key="1">
    <source>
        <dbReference type="SAM" id="SignalP"/>
    </source>
</evidence>
<protein>
    <submittedName>
        <fullName evidence="2">Mutanase</fullName>
    </submittedName>
</protein>
<evidence type="ECO:0000313" key="3">
    <source>
        <dbReference type="Proteomes" id="UP000011083"/>
    </source>
</evidence>
<organism evidence="2 3">
    <name type="scientific">Acanthamoeba castellanii (strain ATCC 30010 / Neff)</name>
    <dbReference type="NCBI Taxonomy" id="1257118"/>
    <lineage>
        <taxon>Eukaryota</taxon>
        <taxon>Amoebozoa</taxon>
        <taxon>Discosea</taxon>
        <taxon>Longamoebia</taxon>
        <taxon>Centramoebida</taxon>
        <taxon>Acanthamoebidae</taxon>
        <taxon>Acanthamoeba</taxon>
    </lineage>
</organism>
<dbReference type="Proteomes" id="UP000011083">
    <property type="component" value="Unassembled WGS sequence"/>
</dbReference>
<dbReference type="EMBL" id="KB008001">
    <property type="protein sequence ID" value="ELR16349.1"/>
    <property type="molecule type" value="Genomic_DNA"/>
</dbReference>
<proteinExistence type="predicted"/>
<dbReference type="GeneID" id="14916975"/>
<gene>
    <name evidence="2" type="ORF">ACA1_204040</name>
</gene>
<dbReference type="OrthoDB" id="1878913at2759"/>
<dbReference type="VEuPathDB" id="AmoebaDB:ACA1_204040"/>
<keyword evidence="1" id="KW-0732">Signal</keyword>
<dbReference type="InterPro" id="IPR005197">
    <property type="entry name" value="Glyco_hydro_71"/>
</dbReference>
<dbReference type="Pfam" id="PF03659">
    <property type="entry name" value="Glyco_hydro_71"/>
    <property type="match status" value="1"/>
</dbReference>
<keyword evidence="3" id="KW-1185">Reference proteome</keyword>
<reference evidence="2 3" key="1">
    <citation type="journal article" date="2013" name="Genome Biol.">
        <title>Genome of Acanthamoeba castellanii highlights extensive lateral gene transfer and early evolution of tyrosine kinase signaling.</title>
        <authorList>
            <person name="Clarke M."/>
            <person name="Lohan A.J."/>
            <person name="Liu B."/>
            <person name="Lagkouvardos I."/>
            <person name="Roy S."/>
            <person name="Zafar N."/>
            <person name="Bertelli C."/>
            <person name="Schilde C."/>
            <person name="Kianianmomeni A."/>
            <person name="Burglin T.R."/>
            <person name="Frech C."/>
            <person name="Turcotte B."/>
            <person name="Kopec K.O."/>
            <person name="Synnott J.M."/>
            <person name="Choo C."/>
            <person name="Paponov I."/>
            <person name="Finkler A."/>
            <person name="Soon Heng Tan C."/>
            <person name="Hutchins A.P."/>
            <person name="Weinmeier T."/>
            <person name="Rattei T."/>
            <person name="Chu J.S."/>
            <person name="Gimenez G."/>
            <person name="Irimia M."/>
            <person name="Rigden D.J."/>
            <person name="Fitzpatrick D.A."/>
            <person name="Lorenzo-Morales J."/>
            <person name="Bateman A."/>
            <person name="Chiu C.H."/>
            <person name="Tang P."/>
            <person name="Hegemann P."/>
            <person name="Fromm H."/>
            <person name="Raoult D."/>
            <person name="Greub G."/>
            <person name="Miranda-Saavedra D."/>
            <person name="Chen N."/>
            <person name="Nash P."/>
            <person name="Ginger M.L."/>
            <person name="Horn M."/>
            <person name="Schaap P."/>
            <person name="Caler L."/>
            <person name="Loftus B."/>
        </authorList>
    </citation>
    <scope>NUCLEOTIDE SEQUENCE [LARGE SCALE GENOMIC DNA]</scope>
    <source>
        <strain evidence="2 3">Neff</strain>
    </source>
</reference>
<sequence>MQSHTTRRTLSAGLLLLVLLLAGNAKPSSATPKLVFAHYMLWVPSTSDDVSGFITDIKMAQAAGIDGFAINTADWSAVNWAIPRCDKIWEAAETLNSGFQLFFSVDLTGSLGNMAGDIVAMAARYANRPNTLKVDGKVFLSTFVGQDKTFGYPTPQQGWDQAVLTPLRNQGVPVSDVFAEFPFLDGIYQWSAWPFFYGNLQTVSNQADVNYLYSRRDFHFAAVRAHGKSYMAPISPWFSKHMAGAPVTLPNWVFGNYKGPGMWIDHWNSLIALQPDFVEIVTWNDYPERTYIGPTTAPWGDDDDVTFPHLGFLDLTKYFVHAYKSGQYPNIDQEKVYVFYRSSSKYAVASNDPLGPIQNSQSMDDNIYVVTLLNSPADVIVTSGSSSGRFSVNGGLKNVTMAFQQGAQVLGQKTFAKQISNNIAVYDFNVFSDVLVL</sequence>
<feature type="signal peptide" evidence="1">
    <location>
        <begin position="1"/>
        <end position="25"/>
    </location>
</feature>
<dbReference type="KEGG" id="acan:ACA1_204040"/>
<dbReference type="GO" id="GO:0051118">
    <property type="term" value="F:glucan endo-1,3-alpha-glucosidase activity"/>
    <property type="evidence" value="ECO:0007669"/>
    <property type="project" value="InterPro"/>
</dbReference>
<evidence type="ECO:0000313" key="2">
    <source>
        <dbReference type="EMBL" id="ELR16349.1"/>
    </source>
</evidence>
<feature type="chain" id="PRO_5003990057" evidence="1">
    <location>
        <begin position="26"/>
        <end position="437"/>
    </location>
</feature>
<name>L8GT18_ACACF</name>
<dbReference type="Gene3D" id="3.20.20.80">
    <property type="entry name" value="Glycosidases"/>
    <property type="match status" value="1"/>
</dbReference>